<evidence type="ECO:0000313" key="3">
    <source>
        <dbReference type="Proteomes" id="UP000265618"/>
    </source>
</evidence>
<dbReference type="Proteomes" id="UP000265618">
    <property type="component" value="Unassembled WGS sequence"/>
</dbReference>
<dbReference type="InterPro" id="IPR001849">
    <property type="entry name" value="PH_domain"/>
</dbReference>
<dbReference type="OrthoDB" id="6285196at2759"/>
<dbReference type="Gene3D" id="2.30.29.30">
    <property type="entry name" value="Pleckstrin-homology domain (PH domain)/Phosphotyrosine-binding domain (PTB)"/>
    <property type="match status" value="1"/>
</dbReference>
<evidence type="ECO:0000259" key="1">
    <source>
        <dbReference type="PROSITE" id="PS50003"/>
    </source>
</evidence>
<feature type="domain" description="PH" evidence="1">
    <location>
        <begin position="20"/>
        <end position="129"/>
    </location>
</feature>
<dbReference type="EMBL" id="BDIP01000954">
    <property type="protein sequence ID" value="GCA62585.1"/>
    <property type="molecule type" value="Genomic_DNA"/>
</dbReference>
<dbReference type="Pfam" id="PF00169">
    <property type="entry name" value="PH"/>
    <property type="match status" value="1"/>
</dbReference>
<accession>A0A391NL90</accession>
<name>A0A391NL90_9EUKA</name>
<organism evidence="2 3">
    <name type="scientific">Kipferlia bialata</name>
    <dbReference type="NCBI Taxonomy" id="797122"/>
    <lineage>
        <taxon>Eukaryota</taxon>
        <taxon>Metamonada</taxon>
        <taxon>Carpediemonas-like organisms</taxon>
        <taxon>Kipferlia</taxon>
    </lineage>
</organism>
<dbReference type="SUPFAM" id="SSF50729">
    <property type="entry name" value="PH domain-like"/>
    <property type="match status" value="1"/>
</dbReference>
<proteinExistence type="predicted"/>
<protein>
    <recommendedName>
        <fullName evidence="1">PH domain-containing protein</fullName>
    </recommendedName>
</protein>
<comment type="caution">
    <text evidence="2">The sequence shown here is derived from an EMBL/GenBank/DDBJ whole genome shotgun (WGS) entry which is preliminary data.</text>
</comment>
<evidence type="ECO:0000313" key="2">
    <source>
        <dbReference type="EMBL" id="GCA62585.1"/>
    </source>
</evidence>
<dbReference type="PROSITE" id="PS50003">
    <property type="entry name" value="PH_DOMAIN"/>
    <property type="match status" value="1"/>
</dbReference>
<dbReference type="InterPro" id="IPR011993">
    <property type="entry name" value="PH-like_dom_sf"/>
</dbReference>
<sequence>MEPDDLLRSLYPAAENLPKDILLQGPLRKVGSFPKRWQPRFFILTRKELRWHLPTEETVVEGRPRNAVPISSIRAVTPVRNFKTLFGGSASNSFSMVVFNEGRKKEYYMAADTVAEMNQWVSTLNERIQEVRG</sequence>
<dbReference type="SMART" id="SM00233">
    <property type="entry name" value="PH"/>
    <property type="match status" value="1"/>
</dbReference>
<dbReference type="CDD" id="cd00821">
    <property type="entry name" value="PH"/>
    <property type="match status" value="1"/>
</dbReference>
<dbReference type="AlphaFoldDB" id="A0A391NL90"/>
<gene>
    <name evidence="2" type="ORF">KIPB_004456</name>
</gene>
<keyword evidence="3" id="KW-1185">Reference proteome</keyword>
<reference evidence="2 3" key="1">
    <citation type="journal article" date="2018" name="PLoS ONE">
        <title>The draft genome of Kipferlia bialata reveals reductive genome evolution in fornicate parasites.</title>
        <authorList>
            <person name="Tanifuji G."/>
            <person name="Takabayashi S."/>
            <person name="Kume K."/>
            <person name="Takagi M."/>
            <person name="Nakayama T."/>
            <person name="Kamikawa R."/>
            <person name="Inagaki Y."/>
            <person name="Hashimoto T."/>
        </authorList>
    </citation>
    <scope>NUCLEOTIDE SEQUENCE [LARGE SCALE GENOMIC DNA]</scope>
    <source>
        <strain evidence="2">NY0173</strain>
    </source>
</reference>